<dbReference type="EMBL" id="FUZZ01000001">
    <property type="protein sequence ID" value="SKD02115.1"/>
    <property type="molecule type" value="Genomic_DNA"/>
</dbReference>
<evidence type="ECO:0000313" key="2">
    <source>
        <dbReference type="Proteomes" id="UP000190166"/>
    </source>
</evidence>
<reference evidence="1 2" key="1">
    <citation type="submission" date="2017-02" db="EMBL/GenBank/DDBJ databases">
        <authorList>
            <person name="Peterson S.W."/>
        </authorList>
    </citation>
    <scope>NUCLEOTIDE SEQUENCE [LARGE SCALE GENOMIC DNA]</scope>
    <source>
        <strain evidence="1 2">DSM 18108</strain>
    </source>
</reference>
<evidence type="ECO:0000313" key="1">
    <source>
        <dbReference type="EMBL" id="SKD02115.1"/>
    </source>
</evidence>
<dbReference type="STRING" id="393003.SAMN05660461_2419"/>
<protein>
    <submittedName>
        <fullName evidence="1">Uncharacterized conserved protein, DUF1697 family</fullName>
    </submittedName>
</protein>
<dbReference type="Proteomes" id="UP000190166">
    <property type="component" value="Unassembled WGS sequence"/>
</dbReference>
<gene>
    <name evidence="1" type="ORF">SAMN05660461_2419</name>
</gene>
<name>A0A1T5NNX7_9BACT</name>
<dbReference type="RefSeq" id="WP_079469598.1">
    <property type="nucleotide sequence ID" value="NZ_FUZZ01000001.1"/>
</dbReference>
<dbReference type="Gene3D" id="3.30.70.1280">
    <property type="entry name" value="SP0830-like domains"/>
    <property type="match status" value="1"/>
</dbReference>
<dbReference type="SUPFAM" id="SSF160379">
    <property type="entry name" value="SP0830-like"/>
    <property type="match status" value="1"/>
</dbReference>
<organism evidence="1 2">
    <name type="scientific">Chitinophaga ginsengisegetis</name>
    <dbReference type="NCBI Taxonomy" id="393003"/>
    <lineage>
        <taxon>Bacteria</taxon>
        <taxon>Pseudomonadati</taxon>
        <taxon>Bacteroidota</taxon>
        <taxon>Chitinophagia</taxon>
        <taxon>Chitinophagales</taxon>
        <taxon>Chitinophagaceae</taxon>
        <taxon>Chitinophaga</taxon>
    </lineage>
</organism>
<dbReference type="Pfam" id="PF08002">
    <property type="entry name" value="DUF1697"/>
    <property type="match status" value="1"/>
</dbReference>
<dbReference type="PANTHER" id="PTHR36439">
    <property type="entry name" value="BLL4334 PROTEIN"/>
    <property type="match status" value="1"/>
</dbReference>
<sequence>MTRYVAFLRAVNVGKRTVKMEDLRRQLDTAGFKNVTTYIQSGNVMFESGSNNAAALSAKIEKLLLATYGFEVPTIIRSVSELENVVKHTPFPGVVPDKTTQVYITFLSGDAGAHAASVIASLQSAAETLHMKGREVYTLIHKNLEAKPLDVISRLEKKLGLPCTTRNWATVNKVIW</sequence>
<accession>A0A1T5NNX7</accession>
<dbReference type="InterPro" id="IPR012545">
    <property type="entry name" value="DUF1697"/>
</dbReference>
<keyword evidence="2" id="KW-1185">Reference proteome</keyword>
<dbReference type="AlphaFoldDB" id="A0A1T5NNX7"/>
<dbReference type="PANTHER" id="PTHR36439:SF1">
    <property type="entry name" value="DUF1697 DOMAIN-CONTAINING PROTEIN"/>
    <property type="match status" value="1"/>
</dbReference>
<proteinExistence type="predicted"/>
<dbReference type="PIRSF" id="PIRSF008502">
    <property type="entry name" value="UCP008502"/>
    <property type="match status" value="1"/>
</dbReference>